<proteinExistence type="predicted"/>
<dbReference type="EMBL" id="JASVEJ010000015">
    <property type="protein sequence ID" value="MDL5056636.1"/>
    <property type="molecule type" value="Genomic_DNA"/>
</dbReference>
<feature type="non-terminal residue" evidence="4">
    <location>
        <position position="1"/>
    </location>
</feature>
<accession>A0ABT7LX96</accession>
<dbReference type="InterPro" id="IPR022998">
    <property type="entry name" value="ThiamineP_synth_TenI"/>
</dbReference>
<evidence type="ECO:0000256" key="2">
    <source>
        <dbReference type="ARBA" id="ARBA00022977"/>
    </source>
</evidence>
<dbReference type="Pfam" id="PF02581">
    <property type="entry name" value="TMP-TENI"/>
    <property type="match status" value="1"/>
</dbReference>
<keyword evidence="2" id="KW-0784">Thiamine biosynthesis</keyword>
<evidence type="ECO:0000313" key="5">
    <source>
        <dbReference type="Proteomes" id="UP001230986"/>
    </source>
</evidence>
<reference evidence="4 5" key="1">
    <citation type="submission" date="2023-06" db="EMBL/GenBank/DDBJ databases">
        <title>Whole genome sequence of Oscillatoria calcuttensis NRMC-F 0142.</title>
        <authorList>
            <person name="Shakena Fathima T."/>
            <person name="Muralitharan G."/>
            <person name="Thajuddin N."/>
        </authorList>
    </citation>
    <scope>NUCLEOTIDE SEQUENCE [LARGE SCALE GENOMIC DNA]</scope>
    <source>
        <strain evidence="4 5">NRMC-F 0142</strain>
    </source>
</reference>
<organism evidence="4 5">
    <name type="scientific">Geitlerinema calcuttense NRMC-F 0142</name>
    <dbReference type="NCBI Taxonomy" id="2922238"/>
    <lineage>
        <taxon>Bacteria</taxon>
        <taxon>Bacillati</taxon>
        <taxon>Cyanobacteriota</taxon>
        <taxon>Cyanophyceae</taxon>
        <taxon>Geitlerinematales</taxon>
        <taxon>Geitlerinemataceae</taxon>
        <taxon>Geitlerinema</taxon>
    </lineage>
</organism>
<dbReference type="RefSeq" id="WP_286004262.1">
    <property type="nucleotide sequence ID" value="NZ_JASVEJ010000015.1"/>
</dbReference>
<gene>
    <name evidence="4" type="ORF">QQ055_04030</name>
</gene>
<comment type="caution">
    <text evidence="4">The sequence shown here is derived from an EMBL/GenBank/DDBJ whole genome shotgun (WGS) entry which is preliminary data.</text>
</comment>
<sequence length="90" mass="9715">PDYIGFGPLFATPTKPDYIPIGLAQIAQVRQEATLPFFCIGGIKRDNVDTVIAHGAVGVVVVSEILQAPDIRAICAWYREKLLAANPVSH</sequence>
<dbReference type="PANTHER" id="PTHR20857:SF15">
    <property type="entry name" value="THIAMINE-PHOSPHATE SYNTHASE"/>
    <property type="match status" value="1"/>
</dbReference>
<dbReference type="PANTHER" id="PTHR20857">
    <property type="entry name" value="THIAMINE-PHOSPHATE PYROPHOSPHORYLASE"/>
    <property type="match status" value="1"/>
</dbReference>
<evidence type="ECO:0000256" key="1">
    <source>
        <dbReference type="ARBA" id="ARBA00004948"/>
    </source>
</evidence>
<dbReference type="Proteomes" id="UP001230986">
    <property type="component" value="Unassembled WGS sequence"/>
</dbReference>
<keyword evidence="5" id="KW-1185">Reference proteome</keyword>
<dbReference type="SUPFAM" id="SSF51391">
    <property type="entry name" value="Thiamin phosphate synthase"/>
    <property type="match status" value="1"/>
</dbReference>
<dbReference type="CDD" id="cd00564">
    <property type="entry name" value="TMP_TenI"/>
    <property type="match status" value="1"/>
</dbReference>
<name>A0ABT7LX96_9CYAN</name>
<evidence type="ECO:0000259" key="3">
    <source>
        <dbReference type="Pfam" id="PF02581"/>
    </source>
</evidence>
<evidence type="ECO:0000313" key="4">
    <source>
        <dbReference type="EMBL" id="MDL5056636.1"/>
    </source>
</evidence>
<protein>
    <submittedName>
        <fullName evidence="4">Thiamine phosphate synthase</fullName>
    </submittedName>
</protein>
<dbReference type="Gene3D" id="3.20.20.70">
    <property type="entry name" value="Aldolase class I"/>
    <property type="match status" value="1"/>
</dbReference>
<feature type="domain" description="Thiamine phosphate synthase/TenI" evidence="3">
    <location>
        <begin position="1"/>
        <end position="65"/>
    </location>
</feature>
<comment type="pathway">
    <text evidence="1">Cofactor biosynthesis; thiamine diphosphate biosynthesis.</text>
</comment>
<dbReference type="InterPro" id="IPR036206">
    <property type="entry name" value="ThiamineP_synth_sf"/>
</dbReference>
<dbReference type="InterPro" id="IPR013785">
    <property type="entry name" value="Aldolase_TIM"/>
</dbReference>